<dbReference type="CDD" id="cd06582">
    <property type="entry name" value="TM_PBP1_LivH_like"/>
    <property type="match status" value="1"/>
</dbReference>
<dbReference type="GO" id="GO:0006865">
    <property type="term" value="P:amino acid transport"/>
    <property type="evidence" value="ECO:0007669"/>
    <property type="project" value="UniProtKB-KW"/>
</dbReference>
<evidence type="ECO:0000256" key="9">
    <source>
        <dbReference type="SAM" id="Phobius"/>
    </source>
</evidence>
<evidence type="ECO:0000256" key="7">
    <source>
        <dbReference type="ARBA" id="ARBA00023136"/>
    </source>
</evidence>
<feature type="transmembrane region" description="Helical" evidence="9">
    <location>
        <begin position="35"/>
        <end position="55"/>
    </location>
</feature>
<feature type="transmembrane region" description="Helical" evidence="9">
    <location>
        <begin position="91"/>
        <end position="112"/>
    </location>
</feature>
<keyword evidence="6 9" id="KW-1133">Transmembrane helix</keyword>
<sequence length="284" mass="30337">MIETLIQIFLFGAVVGGIWGLVASGFSLIFGVSRILNFAHGSAFVSSAFLVYSLVNYGYNLYFAVLAGLILAAAIGTVVYALTKPVRDREVMVIILTLAFALLVQQVLLILFGDRGVSVQPFIEGVAEIGGLKVTYMRILSLILAVICLAGLDIFITKTKLGKKVMATAQDSRAAMMVGIDIEKIFLLVMVLSSLLAGFAGILYAQILSVNPEVSLKALIYAFAIVILGGLGSLRGSIVASFIVGYILVTTITFLGARWSEFVMLLTIVAILVVKPTGLFGVRE</sequence>
<feature type="transmembrane region" description="Helical" evidence="9">
    <location>
        <begin position="185"/>
        <end position="208"/>
    </location>
</feature>
<dbReference type="EMBL" id="DTLB01000046">
    <property type="protein sequence ID" value="HFW32832.1"/>
    <property type="molecule type" value="Genomic_DNA"/>
</dbReference>
<comment type="subcellular location">
    <subcellularLocation>
        <location evidence="1">Cell membrane</location>
        <topology evidence="1">Multi-pass membrane protein</topology>
    </subcellularLocation>
</comment>
<name>A0A7C3MA24_ARCFL</name>
<comment type="caution">
    <text evidence="10">The sequence shown here is derived from an EMBL/GenBank/DDBJ whole genome shotgun (WGS) entry which is preliminary data.</text>
</comment>
<evidence type="ECO:0000313" key="10">
    <source>
        <dbReference type="EMBL" id="HFW32832.1"/>
    </source>
</evidence>
<evidence type="ECO:0000256" key="6">
    <source>
        <dbReference type="ARBA" id="ARBA00022989"/>
    </source>
</evidence>
<reference evidence="10" key="1">
    <citation type="journal article" date="2020" name="mSystems">
        <title>Genome- and Community-Level Interaction Insights into Carbon Utilization and Element Cycling Functions of Hydrothermarchaeota in Hydrothermal Sediment.</title>
        <authorList>
            <person name="Zhou Z."/>
            <person name="Liu Y."/>
            <person name="Xu W."/>
            <person name="Pan J."/>
            <person name="Luo Z.H."/>
            <person name="Li M."/>
        </authorList>
    </citation>
    <scope>NUCLEOTIDE SEQUENCE [LARGE SCALE GENOMIC DNA]</scope>
    <source>
        <strain evidence="10">SpSt-87</strain>
    </source>
</reference>
<dbReference type="InterPro" id="IPR001851">
    <property type="entry name" value="ABC_transp_permease"/>
</dbReference>
<keyword evidence="7 9" id="KW-0472">Membrane</keyword>
<keyword evidence="2" id="KW-0813">Transport</keyword>
<evidence type="ECO:0000256" key="8">
    <source>
        <dbReference type="ARBA" id="ARBA00037998"/>
    </source>
</evidence>
<keyword evidence="3" id="KW-1003">Cell membrane</keyword>
<organism evidence="10">
    <name type="scientific">Archaeoglobus fulgidus</name>
    <dbReference type="NCBI Taxonomy" id="2234"/>
    <lineage>
        <taxon>Archaea</taxon>
        <taxon>Methanobacteriati</taxon>
        <taxon>Methanobacteriota</taxon>
        <taxon>Archaeoglobi</taxon>
        <taxon>Archaeoglobales</taxon>
        <taxon>Archaeoglobaceae</taxon>
        <taxon>Archaeoglobus</taxon>
    </lineage>
</organism>
<feature type="transmembrane region" description="Helical" evidence="9">
    <location>
        <begin position="61"/>
        <end position="82"/>
    </location>
</feature>
<dbReference type="GO" id="GO:0005886">
    <property type="term" value="C:plasma membrane"/>
    <property type="evidence" value="ECO:0007669"/>
    <property type="project" value="UniProtKB-SubCell"/>
</dbReference>
<dbReference type="GO" id="GO:0022857">
    <property type="term" value="F:transmembrane transporter activity"/>
    <property type="evidence" value="ECO:0007669"/>
    <property type="project" value="InterPro"/>
</dbReference>
<feature type="transmembrane region" description="Helical" evidence="9">
    <location>
        <begin position="262"/>
        <end position="282"/>
    </location>
</feature>
<gene>
    <name evidence="10" type="ORF">ENW66_07805</name>
</gene>
<keyword evidence="5" id="KW-0029">Amino-acid transport</keyword>
<accession>A0A7C3MA24</accession>
<feature type="transmembrane region" description="Helical" evidence="9">
    <location>
        <begin position="136"/>
        <end position="156"/>
    </location>
</feature>
<feature type="transmembrane region" description="Helical" evidence="9">
    <location>
        <begin position="238"/>
        <end position="256"/>
    </location>
</feature>
<protein>
    <submittedName>
        <fullName evidence="10">Branched-chain amino acid ABC transporter permease</fullName>
    </submittedName>
</protein>
<proteinExistence type="inferred from homology"/>
<comment type="similarity">
    <text evidence="8">Belongs to the binding-protein-dependent transport system permease family. LivHM subfamily.</text>
</comment>
<evidence type="ECO:0000256" key="4">
    <source>
        <dbReference type="ARBA" id="ARBA00022692"/>
    </source>
</evidence>
<dbReference type="Pfam" id="PF02653">
    <property type="entry name" value="BPD_transp_2"/>
    <property type="match status" value="1"/>
</dbReference>
<dbReference type="InterPro" id="IPR052157">
    <property type="entry name" value="BCAA_transport_permease"/>
</dbReference>
<feature type="transmembrane region" description="Helical" evidence="9">
    <location>
        <begin position="6"/>
        <end position="28"/>
    </location>
</feature>
<dbReference type="PANTHER" id="PTHR11795">
    <property type="entry name" value="BRANCHED-CHAIN AMINO ACID TRANSPORT SYSTEM PERMEASE PROTEIN LIVH"/>
    <property type="match status" value="1"/>
</dbReference>
<feature type="transmembrane region" description="Helical" evidence="9">
    <location>
        <begin position="214"/>
        <end position="231"/>
    </location>
</feature>
<dbReference type="PANTHER" id="PTHR11795:SF445">
    <property type="entry name" value="AMINO ACID ABC TRANSPORTER PERMEASE PROTEIN"/>
    <property type="match status" value="1"/>
</dbReference>
<evidence type="ECO:0000256" key="3">
    <source>
        <dbReference type="ARBA" id="ARBA00022475"/>
    </source>
</evidence>
<evidence type="ECO:0000256" key="2">
    <source>
        <dbReference type="ARBA" id="ARBA00022448"/>
    </source>
</evidence>
<keyword evidence="4 9" id="KW-0812">Transmembrane</keyword>
<evidence type="ECO:0000256" key="1">
    <source>
        <dbReference type="ARBA" id="ARBA00004651"/>
    </source>
</evidence>
<evidence type="ECO:0000256" key="5">
    <source>
        <dbReference type="ARBA" id="ARBA00022970"/>
    </source>
</evidence>
<dbReference type="AlphaFoldDB" id="A0A7C3MA24"/>